<accession>A0ABX2A6B3</accession>
<proteinExistence type="predicted"/>
<dbReference type="Proteomes" id="UP000757540">
    <property type="component" value="Unassembled WGS sequence"/>
</dbReference>
<evidence type="ECO:0000313" key="2">
    <source>
        <dbReference type="Proteomes" id="UP000757540"/>
    </source>
</evidence>
<keyword evidence="2" id="KW-1185">Reference proteome</keyword>
<gene>
    <name evidence="1" type="ORF">HDG69_002948</name>
</gene>
<protein>
    <submittedName>
        <fullName evidence="1">Uncharacterized protein</fullName>
    </submittedName>
</protein>
<dbReference type="RefSeq" id="WP_171784561.1">
    <property type="nucleotide sequence ID" value="NZ_BAAAML010000001.1"/>
</dbReference>
<organism evidence="1 2">
    <name type="scientific">Isoptericola halotolerans</name>
    <dbReference type="NCBI Taxonomy" id="300560"/>
    <lineage>
        <taxon>Bacteria</taxon>
        <taxon>Bacillati</taxon>
        <taxon>Actinomycetota</taxon>
        <taxon>Actinomycetes</taxon>
        <taxon>Micrococcales</taxon>
        <taxon>Promicromonosporaceae</taxon>
        <taxon>Isoptericola</taxon>
    </lineage>
</organism>
<comment type="caution">
    <text evidence="1">The sequence shown here is derived from an EMBL/GenBank/DDBJ whole genome shotgun (WGS) entry which is preliminary data.</text>
</comment>
<name>A0ABX2A6B3_9MICO</name>
<sequence>MPHDAQEQRASDSVLAPLVGLDDLPTDEHVARFQAVYDGLSAQLDSRATDDGAGD</sequence>
<reference evidence="1 2" key="1">
    <citation type="submission" date="2020-05" db="EMBL/GenBank/DDBJ databases">
        <title>Genomic Encyclopedia of Type Strains, Phase III (KMG-III): the genomes of soil and plant-associated and newly described type strains.</title>
        <authorList>
            <person name="Whitman W."/>
        </authorList>
    </citation>
    <scope>NUCLEOTIDE SEQUENCE [LARGE SCALE GENOMIC DNA]</scope>
    <source>
        <strain evidence="1 2">KCTC 19046</strain>
    </source>
</reference>
<evidence type="ECO:0000313" key="1">
    <source>
        <dbReference type="EMBL" id="NOV98363.1"/>
    </source>
</evidence>
<dbReference type="EMBL" id="JABEZU010000003">
    <property type="protein sequence ID" value="NOV98363.1"/>
    <property type="molecule type" value="Genomic_DNA"/>
</dbReference>